<accession>A0A1H8PK73</accession>
<proteinExistence type="predicted"/>
<name>A0A1H8PK73_9ACTN</name>
<feature type="region of interest" description="Disordered" evidence="1">
    <location>
        <begin position="178"/>
        <end position="209"/>
    </location>
</feature>
<evidence type="ECO:0000313" key="2">
    <source>
        <dbReference type="EMBL" id="SEO42352.1"/>
    </source>
</evidence>
<feature type="compositionally biased region" description="Low complexity" evidence="1">
    <location>
        <begin position="196"/>
        <end position="209"/>
    </location>
</feature>
<evidence type="ECO:0008006" key="4">
    <source>
        <dbReference type="Google" id="ProtNLM"/>
    </source>
</evidence>
<dbReference type="STRING" id="310780.SAMN05216267_102614"/>
<keyword evidence="3" id="KW-1185">Reference proteome</keyword>
<dbReference type="Proteomes" id="UP000181951">
    <property type="component" value="Unassembled WGS sequence"/>
</dbReference>
<sequence>MFRGRKATEGTHPVKVNTKFLAALSGAALLLALGGCSSDDSGKKLDSWAKGVCDQAAGPAKQIDDANTAISQVNSGGTPAEVKKADSAAFQQLSNAYKELAGIFQKAGAAPNGDQGQTFQQNAVTTLNHLSAQYESLMKQVDALDTSNQNTFADGLKGVSDSLTKTTADVQSSIGTLSQGDAGKALAQQPGCQRVSTTAAPTAASPSAS</sequence>
<evidence type="ECO:0000256" key="1">
    <source>
        <dbReference type="SAM" id="MobiDB-lite"/>
    </source>
</evidence>
<protein>
    <recommendedName>
        <fullName evidence="4">Small secreted protein</fullName>
    </recommendedName>
</protein>
<organism evidence="2 3">
    <name type="scientific">Actinacidiphila rubida</name>
    <dbReference type="NCBI Taxonomy" id="310780"/>
    <lineage>
        <taxon>Bacteria</taxon>
        <taxon>Bacillati</taxon>
        <taxon>Actinomycetota</taxon>
        <taxon>Actinomycetes</taxon>
        <taxon>Kitasatosporales</taxon>
        <taxon>Streptomycetaceae</taxon>
        <taxon>Actinacidiphila</taxon>
    </lineage>
</organism>
<dbReference type="EMBL" id="FODD01000026">
    <property type="protein sequence ID" value="SEO42352.1"/>
    <property type="molecule type" value="Genomic_DNA"/>
</dbReference>
<reference evidence="2 3" key="1">
    <citation type="submission" date="2016-10" db="EMBL/GenBank/DDBJ databases">
        <authorList>
            <person name="de Groot N.N."/>
        </authorList>
    </citation>
    <scope>NUCLEOTIDE SEQUENCE [LARGE SCALE GENOMIC DNA]</scope>
    <source>
        <strain evidence="2 3">CGMCC 4.2026</strain>
    </source>
</reference>
<gene>
    <name evidence="2" type="ORF">SAMN05216267_102614</name>
</gene>
<evidence type="ECO:0000313" key="3">
    <source>
        <dbReference type="Proteomes" id="UP000181951"/>
    </source>
</evidence>
<dbReference type="AlphaFoldDB" id="A0A1H8PK73"/>